<dbReference type="OrthoDB" id="645138at2"/>
<dbReference type="RefSeq" id="WP_148367325.1">
    <property type="nucleotide sequence ID" value="NZ_VSKL01000002.1"/>
</dbReference>
<keyword evidence="2" id="KW-1185">Reference proteome</keyword>
<accession>A0A5D0QVL3</accession>
<proteinExistence type="predicted"/>
<evidence type="ECO:0000313" key="1">
    <source>
        <dbReference type="EMBL" id="TYB73253.1"/>
    </source>
</evidence>
<dbReference type="Proteomes" id="UP000324358">
    <property type="component" value="Unassembled WGS sequence"/>
</dbReference>
<sequence length="247" mass="27265">MARQKGPFTISGTLGDVNYYIARGIGYERKPGGGFDGYAIKTKASMQPVRDNYNEFGTCSRLNKQFRLALSPLLSGIKGKLFYSRMMQLFLNIKALDTVSERGKRTVKQGLQTAKGKRLLKQYHFTPKTPLLRTLTASASFNWATQQLEISHFNPRLFKTPKGTTHIGVTLGVLDFDYDTRDSTLDVSPTYLIDITTSSSISLVPDTVTAPMHFGVAVLGVRFYEVIDGEVYDVPASVGACVLDCLG</sequence>
<reference evidence="1 2" key="1">
    <citation type="submission" date="2019-08" db="EMBL/GenBank/DDBJ databases">
        <title>Genomes of Antarctic Bizionia species.</title>
        <authorList>
            <person name="Bowman J.P."/>
        </authorList>
    </citation>
    <scope>NUCLEOTIDE SEQUENCE [LARGE SCALE GENOMIC DNA]</scope>
    <source>
        <strain evidence="1 2">APA-1</strain>
    </source>
</reference>
<dbReference type="AlphaFoldDB" id="A0A5D0QVL3"/>
<dbReference type="EMBL" id="VSKL01000002">
    <property type="protein sequence ID" value="TYB73253.1"/>
    <property type="molecule type" value="Genomic_DNA"/>
</dbReference>
<protein>
    <submittedName>
        <fullName evidence="1">Uncharacterized protein</fullName>
    </submittedName>
</protein>
<gene>
    <name evidence="1" type="ORF">ES675_06215</name>
</gene>
<name>A0A5D0QVL3_9FLAO</name>
<evidence type="ECO:0000313" key="2">
    <source>
        <dbReference type="Proteomes" id="UP000324358"/>
    </source>
</evidence>
<organism evidence="1 2">
    <name type="scientific">Bizionia algoritergicola</name>
    <dbReference type="NCBI Taxonomy" id="291187"/>
    <lineage>
        <taxon>Bacteria</taxon>
        <taxon>Pseudomonadati</taxon>
        <taxon>Bacteroidota</taxon>
        <taxon>Flavobacteriia</taxon>
        <taxon>Flavobacteriales</taxon>
        <taxon>Flavobacteriaceae</taxon>
        <taxon>Bizionia</taxon>
    </lineage>
</organism>
<comment type="caution">
    <text evidence="1">The sequence shown here is derived from an EMBL/GenBank/DDBJ whole genome shotgun (WGS) entry which is preliminary data.</text>
</comment>